<keyword evidence="3" id="KW-1185">Reference proteome</keyword>
<accession>A0A8X8GS07</accession>
<dbReference type="EMBL" id="JAGHKT020000037">
    <property type="protein sequence ID" value="MCM5673430.1"/>
    <property type="molecule type" value="Genomic_DNA"/>
</dbReference>
<keyword evidence="1" id="KW-0812">Transmembrane</keyword>
<evidence type="ECO:0000313" key="3">
    <source>
        <dbReference type="Proteomes" id="UP000665944"/>
    </source>
</evidence>
<dbReference type="Proteomes" id="UP000665944">
    <property type="component" value="Unassembled WGS sequence"/>
</dbReference>
<dbReference type="AlphaFoldDB" id="A0A8X8GS07"/>
<protein>
    <recommendedName>
        <fullName evidence="4">DUF4760 domain-containing protein</fullName>
    </recommendedName>
</protein>
<proteinExistence type="predicted"/>
<sequence>MSNIINLKHLFFNESGTFNFTLITSIVSIITLIVVIKKNKADLTNDVRKKKIDDISLLTAEFLTNVYKISNITKTICNLIGEDGKNFVNAQKNLANPKVADWYEQPFKLTKEFDEVRMQIILQQFKLDALLFEDDEFNTEINNELHEITSSVEKMYGVLMRYGGFENWDISQSLEIREQINNLLNTEHSVQIAVFLHKIKQFNNSEWKKLKKGK</sequence>
<name>A0A8X8GS07_STAHO</name>
<organism evidence="2 3">
    <name type="scientific">Staphylococcus hominis</name>
    <dbReference type="NCBI Taxonomy" id="1290"/>
    <lineage>
        <taxon>Bacteria</taxon>
        <taxon>Bacillati</taxon>
        <taxon>Bacillota</taxon>
        <taxon>Bacilli</taxon>
        <taxon>Bacillales</taxon>
        <taxon>Staphylococcaceae</taxon>
        <taxon>Staphylococcus</taxon>
    </lineage>
</organism>
<dbReference type="RefSeq" id="WP_253375797.1">
    <property type="nucleotide sequence ID" value="NZ_JAGHKT020000037.1"/>
</dbReference>
<evidence type="ECO:0008006" key="4">
    <source>
        <dbReference type="Google" id="ProtNLM"/>
    </source>
</evidence>
<keyword evidence="1" id="KW-1133">Transmembrane helix</keyword>
<evidence type="ECO:0000313" key="2">
    <source>
        <dbReference type="EMBL" id="MCM5673430.1"/>
    </source>
</evidence>
<keyword evidence="1" id="KW-0472">Membrane</keyword>
<evidence type="ECO:0000256" key="1">
    <source>
        <dbReference type="SAM" id="Phobius"/>
    </source>
</evidence>
<comment type="caution">
    <text evidence="2">The sequence shown here is derived from an EMBL/GenBank/DDBJ whole genome shotgun (WGS) entry which is preliminary data.</text>
</comment>
<reference evidence="2 3" key="1">
    <citation type="submission" date="2022-06" db="EMBL/GenBank/DDBJ databases">
        <title>Staphylococcus hominis ShoR14 genome sequence.</title>
        <authorList>
            <person name="Yeo C.C."/>
            <person name="Chew C.H."/>
            <person name="Che Hamzah A.M."/>
            <person name="Al-Trad E.I."/>
        </authorList>
    </citation>
    <scope>NUCLEOTIDE SEQUENCE [LARGE SCALE GENOMIC DNA]</scope>
    <source>
        <strain evidence="2 3">ShoR14</strain>
    </source>
</reference>
<feature type="transmembrane region" description="Helical" evidence="1">
    <location>
        <begin position="16"/>
        <end position="36"/>
    </location>
</feature>
<gene>
    <name evidence="2" type="ORF">J7T32_011925</name>
</gene>